<reference evidence="1 2" key="1">
    <citation type="submission" date="2016-04" db="EMBL/GenBank/DDBJ databases">
        <authorList>
            <person name="Evans L.H."/>
            <person name="Alamgir A."/>
            <person name="Owens N."/>
            <person name="Weber N.D."/>
            <person name="Virtaneva K."/>
            <person name="Barbian K."/>
            <person name="Babar A."/>
            <person name="Rosenke K."/>
        </authorList>
    </citation>
    <scope>NUCLEOTIDE SEQUENCE [LARGE SCALE GENOMIC DNA]</scope>
    <source>
        <strain evidence="1 2">LMa1</strain>
    </source>
</reference>
<dbReference type="EMBL" id="LYVF01000013">
    <property type="protein sequence ID" value="OAT86453.1"/>
    <property type="molecule type" value="Genomic_DNA"/>
</dbReference>
<comment type="caution">
    <text evidence="1">The sequence shown here is derived from an EMBL/GenBank/DDBJ whole genome shotgun (WGS) entry which is preliminary data.</text>
</comment>
<proteinExistence type="predicted"/>
<gene>
    <name evidence="1" type="ORF">A6M21_03250</name>
</gene>
<organism evidence="1 2">
    <name type="scientific">Desulfotomaculum copahuensis</name>
    <dbReference type="NCBI Taxonomy" id="1838280"/>
    <lineage>
        <taxon>Bacteria</taxon>
        <taxon>Bacillati</taxon>
        <taxon>Bacillota</taxon>
        <taxon>Clostridia</taxon>
        <taxon>Eubacteriales</taxon>
        <taxon>Desulfotomaculaceae</taxon>
        <taxon>Desulfotomaculum</taxon>
    </lineage>
</organism>
<dbReference type="Proteomes" id="UP000078532">
    <property type="component" value="Unassembled WGS sequence"/>
</dbReference>
<evidence type="ECO:0000313" key="2">
    <source>
        <dbReference type="Proteomes" id="UP000078532"/>
    </source>
</evidence>
<name>A0A1B7LIS1_9FIRM</name>
<sequence>MSRSPGGRALCLADGSAGGKGKAGARAAAAGRDGTRVGDAVQAGGCIAGRCGGRVDCGAAGNSG</sequence>
<protein>
    <submittedName>
        <fullName evidence="1">Uncharacterized protein</fullName>
    </submittedName>
</protein>
<accession>A0A1B7LIS1</accession>
<dbReference type="AlphaFoldDB" id="A0A1B7LIS1"/>
<dbReference type="STRING" id="1838280.A6M21_03250"/>
<keyword evidence="2" id="KW-1185">Reference proteome</keyword>
<evidence type="ECO:0000313" key="1">
    <source>
        <dbReference type="EMBL" id="OAT86453.1"/>
    </source>
</evidence>